<protein>
    <submittedName>
        <fullName evidence="1">Uncharacterized protein</fullName>
    </submittedName>
</protein>
<comment type="caution">
    <text evidence="1">The sequence shown here is derived from an EMBL/GenBank/DDBJ whole genome shotgun (WGS) entry which is preliminary data.</text>
</comment>
<organism evidence="1 2">
    <name type="scientific">Eumeta variegata</name>
    <name type="common">Bagworm moth</name>
    <name type="synonym">Eumeta japonica</name>
    <dbReference type="NCBI Taxonomy" id="151549"/>
    <lineage>
        <taxon>Eukaryota</taxon>
        <taxon>Metazoa</taxon>
        <taxon>Ecdysozoa</taxon>
        <taxon>Arthropoda</taxon>
        <taxon>Hexapoda</taxon>
        <taxon>Insecta</taxon>
        <taxon>Pterygota</taxon>
        <taxon>Neoptera</taxon>
        <taxon>Endopterygota</taxon>
        <taxon>Lepidoptera</taxon>
        <taxon>Glossata</taxon>
        <taxon>Ditrysia</taxon>
        <taxon>Tineoidea</taxon>
        <taxon>Psychidae</taxon>
        <taxon>Oiketicinae</taxon>
        <taxon>Eumeta</taxon>
    </lineage>
</organism>
<dbReference type="AlphaFoldDB" id="A0A4C1VIP4"/>
<dbReference type="Proteomes" id="UP000299102">
    <property type="component" value="Unassembled WGS sequence"/>
</dbReference>
<sequence length="109" mass="12064">MLRNYSQAVSSEDRSLSFALSVEPVCSASYVLVRRSLYVNNAPTLRIPTAGVRVPRRARARRSDAVVASSDNSFNHLTTSTRYLRGYAAVADVNGKTLFNIPNLRSLQM</sequence>
<gene>
    <name evidence="1" type="ORF">EVAR_95587_1</name>
</gene>
<reference evidence="1 2" key="1">
    <citation type="journal article" date="2019" name="Commun. Biol.">
        <title>The bagworm genome reveals a unique fibroin gene that provides high tensile strength.</title>
        <authorList>
            <person name="Kono N."/>
            <person name="Nakamura H."/>
            <person name="Ohtoshi R."/>
            <person name="Tomita M."/>
            <person name="Numata K."/>
            <person name="Arakawa K."/>
        </authorList>
    </citation>
    <scope>NUCLEOTIDE SEQUENCE [LARGE SCALE GENOMIC DNA]</scope>
</reference>
<accession>A0A4C1VIP4</accession>
<evidence type="ECO:0000313" key="1">
    <source>
        <dbReference type="EMBL" id="GBP38968.1"/>
    </source>
</evidence>
<keyword evidence="2" id="KW-1185">Reference proteome</keyword>
<proteinExistence type="predicted"/>
<dbReference type="EMBL" id="BGZK01000357">
    <property type="protein sequence ID" value="GBP38968.1"/>
    <property type="molecule type" value="Genomic_DNA"/>
</dbReference>
<name>A0A4C1VIP4_EUMVA</name>
<evidence type="ECO:0000313" key="2">
    <source>
        <dbReference type="Proteomes" id="UP000299102"/>
    </source>
</evidence>